<dbReference type="Gene3D" id="3.30.565.10">
    <property type="entry name" value="Histidine kinase-like ATPase, C-terminal domain"/>
    <property type="match status" value="1"/>
</dbReference>
<evidence type="ECO:0000259" key="10">
    <source>
        <dbReference type="Pfam" id="PF02518"/>
    </source>
</evidence>
<comment type="caution">
    <text evidence="12">The sequence shown here is derived from an EMBL/GenBank/DDBJ whole genome shotgun (WGS) entry which is preliminary data.</text>
</comment>
<dbReference type="SUPFAM" id="SSF55874">
    <property type="entry name" value="ATPase domain of HSP90 chaperone/DNA topoisomerase II/histidine kinase"/>
    <property type="match status" value="1"/>
</dbReference>
<dbReference type="EMBL" id="BOQL01000018">
    <property type="protein sequence ID" value="GIM65984.1"/>
    <property type="molecule type" value="Genomic_DNA"/>
</dbReference>
<feature type="domain" description="Signal transduction histidine kinase subgroup 3 dimerisation and phosphoacceptor" evidence="11">
    <location>
        <begin position="160"/>
        <end position="223"/>
    </location>
</feature>
<feature type="domain" description="Histidine kinase/HSP90-like ATPase" evidence="10">
    <location>
        <begin position="261"/>
        <end position="348"/>
    </location>
</feature>
<dbReference type="EC" id="2.7.13.3" evidence="2"/>
<dbReference type="GO" id="GO:0046983">
    <property type="term" value="F:protein dimerization activity"/>
    <property type="evidence" value="ECO:0007669"/>
    <property type="project" value="InterPro"/>
</dbReference>
<dbReference type="Pfam" id="PF02518">
    <property type="entry name" value="HATPase_c"/>
    <property type="match status" value="1"/>
</dbReference>
<feature type="transmembrane region" description="Helical" evidence="9">
    <location>
        <begin position="110"/>
        <end position="128"/>
    </location>
</feature>
<evidence type="ECO:0000256" key="7">
    <source>
        <dbReference type="ARBA" id="ARBA00022840"/>
    </source>
</evidence>
<protein>
    <recommendedName>
        <fullName evidence="2">histidine kinase</fullName>
        <ecNumber evidence="2">2.7.13.3</ecNumber>
    </recommendedName>
</protein>
<dbReference type="GO" id="GO:0016020">
    <property type="term" value="C:membrane"/>
    <property type="evidence" value="ECO:0007669"/>
    <property type="project" value="InterPro"/>
</dbReference>
<proteinExistence type="predicted"/>
<keyword evidence="8" id="KW-0902">Two-component regulatory system</keyword>
<reference evidence="12" key="1">
    <citation type="submission" date="2021-03" db="EMBL/GenBank/DDBJ databases">
        <title>Whole genome shotgun sequence of Actinoplanes auranticolor NBRC 12245.</title>
        <authorList>
            <person name="Komaki H."/>
            <person name="Tamura T."/>
        </authorList>
    </citation>
    <scope>NUCLEOTIDE SEQUENCE</scope>
    <source>
        <strain evidence="12">NBRC 12245</strain>
    </source>
</reference>
<dbReference type="InterPro" id="IPR003594">
    <property type="entry name" value="HATPase_dom"/>
</dbReference>
<keyword evidence="13" id="KW-1185">Reference proteome</keyword>
<evidence type="ECO:0000256" key="2">
    <source>
        <dbReference type="ARBA" id="ARBA00012438"/>
    </source>
</evidence>
<dbReference type="InterPro" id="IPR011712">
    <property type="entry name" value="Sig_transdc_His_kin_sub3_dim/P"/>
</dbReference>
<dbReference type="GO" id="GO:0000155">
    <property type="term" value="F:phosphorelay sensor kinase activity"/>
    <property type="evidence" value="ECO:0007669"/>
    <property type="project" value="InterPro"/>
</dbReference>
<evidence type="ECO:0000256" key="8">
    <source>
        <dbReference type="ARBA" id="ARBA00023012"/>
    </source>
</evidence>
<keyword evidence="6 12" id="KW-0418">Kinase</keyword>
<dbReference type="Gene3D" id="1.20.5.1930">
    <property type="match status" value="1"/>
</dbReference>
<dbReference type="Proteomes" id="UP000681340">
    <property type="component" value="Unassembled WGS sequence"/>
</dbReference>
<evidence type="ECO:0000259" key="11">
    <source>
        <dbReference type="Pfam" id="PF07730"/>
    </source>
</evidence>
<evidence type="ECO:0000256" key="3">
    <source>
        <dbReference type="ARBA" id="ARBA00022553"/>
    </source>
</evidence>
<evidence type="ECO:0000256" key="9">
    <source>
        <dbReference type="SAM" id="Phobius"/>
    </source>
</evidence>
<dbReference type="AlphaFoldDB" id="A0A919S721"/>
<comment type="catalytic activity">
    <reaction evidence="1">
        <text>ATP + protein L-histidine = ADP + protein N-phospho-L-histidine.</text>
        <dbReference type="EC" id="2.7.13.3"/>
    </reaction>
</comment>
<dbReference type="PANTHER" id="PTHR24421:SF10">
    <property type="entry name" value="NITRATE_NITRITE SENSOR PROTEIN NARQ"/>
    <property type="match status" value="1"/>
</dbReference>
<name>A0A919S721_9ACTN</name>
<evidence type="ECO:0000256" key="6">
    <source>
        <dbReference type="ARBA" id="ARBA00022777"/>
    </source>
</evidence>
<gene>
    <name evidence="12" type="ORF">Aau02nite_21120</name>
</gene>
<keyword evidence="9" id="KW-0812">Transmembrane</keyword>
<keyword evidence="7" id="KW-0067">ATP-binding</keyword>
<dbReference type="InterPro" id="IPR050482">
    <property type="entry name" value="Sensor_HK_TwoCompSys"/>
</dbReference>
<dbReference type="InterPro" id="IPR036890">
    <property type="entry name" value="HATPase_C_sf"/>
</dbReference>
<organism evidence="12 13">
    <name type="scientific">Actinoplanes auranticolor</name>
    <dbReference type="NCBI Taxonomy" id="47988"/>
    <lineage>
        <taxon>Bacteria</taxon>
        <taxon>Bacillati</taxon>
        <taxon>Actinomycetota</taxon>
        <taxon>Actinomycetes</taxon>
        <taxon>Micromonosporales</taxon>
        <taxon>Micromonosporaceae</taxon>
        <taxon>Actinoplanes</taxon>
    </lineage>
</organism>
<keyword evidence="3" id="KW-0597">Phosphoprotein</keyword>
<evidence type="ECO:0000313" key="13">
    <source>
        <dbReference type="Proteomes" id="UP000681340"/>
    </source>
</evidence>
<dbReference type="CDD" id="cd16917">
    <property type="entry name" value="HATPase_UhpB-NarQ-NarX-like"/>
    <property type="match status" value="1"/>
</dbReference>
<keyword evidence="9" id="KW-0472">Membrane</keyword>
<keyword evidence="5" id="KW-0547">Nucleotide-binding</keyword>
<evidence type="ECO:0000256" key="1">
    <source>
        <dbReference type="ARBA" id="ARBA00000085"/>
    </source>
</evidence>
<dbReference type="PANTHER" id="PTHR24421">
    <property type="entry name" value="NITRATE/NITRITE SENSOR PROTEIN NARX-RELATED"/>
    <property type="match status" value="1"/>
</dbReference>
<evidence type="ECO:0000256" key="5">
    <source>
        <dbReference type="ARBA" id="ARBA00022741"/>
    </source>
</evidence>
<keyword evidence="4" id="KW-0808">Transferase</keyword>
<sequence length="355" mass="37482">MAGVIVLNVVTVLTTTTGDDRPLMPLGWALLIASSAALLARHRFPVAVLIVTAATTLTYYPLGFPDAPIVLNLVIALYTVARVRGVLLSVVTAGLLAVAASAAAEEPFQVAIGVVPVLLLPVVLGELARIRARQTAQAEERARLAEVNLESEALRRAAEERLRIARELHDVLAHQVSLINVQAGAALHTREPDSAFEALRTIRTASGDALREIRSVLGMLRDPMQPDLAALPELFTHAETAGLTLRVKVDLPPPALPPAVQLTAYRIVQEALTNVVRHSSAAAADIDLHRTGTSVEVSVEDSGGTVQGIQDGNGIRGMAERVAAIGGEFRAEPRPGGGFRVHARLPVALDGNGTP</sequence>
<dbReference type="GO" id="GO:0005524">
    <property type="term" value="F:ATP binding"/>
    <property type="evidence" value="ECO:0007669"/>
    <property type="project" value="UniProtKB-KW"/>
</dbReference>
<evidence type="ECO:0000256" key="4">
    <source>
        <dbReference type="ARBA" id="ARBA00022679"/>
    </source>
</evidence>
<accession>A0A919S721</accession>
<dbReference type="Pfam" id="PF07730">
    <property type="entry name" value="HisKA_3"/>
    <property type="match status" value="1"/>
</dbReference>
<feature type="transmembrane region" description="Helical" evidence="9">
    <location>
        <begin position="83"/>
        <end position="104"/>
    </location>
</feature>
<keyword evidence="9" id="KW-1133">Transmembrane helix</keyword>
<evidence type="ECO:0000313" key="12">
    <source>
        <dbReference type="EMBL" id="GIM65984.1"/>
    </source>
</evidence>